<evidence type="ECO:0000313" key="2">
    <source>
        <dbReference type="Proteomes" id="UP000018680"/>
    </source>
</evidence>
<evidence type="ECO:0000313" key="1">
    <source>
        <dbReference type="EMBL" id="AHC15534.1"/>
    </source>
</evidence>
<reference evidence="1 2" key="1">
    <citation type="journal article" date="2015" name="Stand. Genomic Sci.">
        <title>Complete genome sequence and description of Salinispira pacifica gen. nov., sp. nov., a novel spirochaete isolated form a hypersaline microbial mat.</title>
        <authorList>
            <person name="Ben Hania W."/>
            <person name="Joseph M."/>
            <person name="Schumann P."/>
            <person name="Bunk B."/>
            <person name="Fiebig A."/>
            <person name="Sproer C."/>
            <person name="Klenk H.P."/>
            <person name="Fardeau M.L."/>
            <person name="Spring S."/>
        </authorList>
    </citation>
    <scope>NUCLEOTIDE SEQUENCE [LARGE SCALE GENOMIC DNA]</scope>
    <source>
        <strain evidence="1 2">L21-RPul-D2</strain>
    </source>
</reference>
<dbReference type="Proteomes" id="UP000018680">
    <property type="component" value="Chromosome"/>
</dbReference>
<sequence length="38" mass="3778">MTHEAVPGLDVGIRSAAYGNISTKYGNVSTSLIVGAGA</sequence>
<organism evidence="1 2">
    <name type="scientific">Salinispira pacifica</name>
    <dbReference type="NCBI Taxonomy" id="1307761"/>
    <lineage>
        <taxon>Bacteria</taxon>
        <taxon>Pseudomonadati</taxon>
        <taxon>Spirochaetota</taxon>
        <taxon>Spirochaetia</taxon>
        <taxon>Spirochaetales</taxon>
        <taxon>Spirochaetaceae</taxon>
        <taxon>Salinispira</taxon>
    </lineage>
</organism>
<protein>
    <submittedName>
        <fullName evidence="1">Uncharacterized protein</fullName>
    </submittedName>
</protein>
<dbReference type="EMBL" id="CP006939">
    <property type="protein sequence ID" value="AHC15534.1"/>
    <property type="molecule type" value="Genomic_DNA"/>
</dbReference>
<proteinExistence type="predicted"/>
<dbReference type="HOGENOM" id="CLU_3332804_0_0_12"/>
<dbReference type="STRING" id="1307761.L21SP2_2171"/>
<dbReference type="AlphaFoldDB" id="V5WJ25"/>
<dbReference type="KEGG" id="slr:L21SP2_2171"/>
<name>V5WJ25_9SPIO</name>
<accession>V5WJ25</accession>
<keyword evidence="2" id="KW-1185">Reference proteome</keyword>
<gene>
    <name evidence="1" type="ORF">L21SP2_2171</name>
</gene>